<dbReference type="PANTHER" id="PTHR42780">
    <property type="entry name" value="SOLEUCYL-TRNA SYNTHETASE"/>
    <property type="match status" value="1"/>
</dbReference>
<name>A0A9D4U678_ADICA</name>
<proteinExistence type="predicted"/>
<dbReference type="GO" id="GO:0002161">
    <property type="term" value="F:aminoacyl-tRNA deacylase activity"/>
    <property type="evidence" value="ECO:0007669"/>
    <property type="project" value="InterPro"/>
</dbReference>
<dbReference type="AlphaFoldDB" id="A0A9D4U678"/>
<dbReference type="EMBL" id="JABFUD020000022">
    <property type="protein sequence ID" value="KAI5062233.1"/>
    <property type="molecule type" value="Genomic_DNA"/>
</dbReference>
<dbReference type="Gene3D" id="3.90.740.10">
    <property type="entry name" value="Valyl/Leucyl/Isoleucyl-tRNA synthetase, editing domain"/>
    <property type="match status" value="1"/>
</dbReference>
<dbReference type="GO" id="GO:0006428">
    <property type="term" value="P:isoleucyl-tRNA aminoacylation"/>
    <property type="evidence" value="ECO:0007669"/>
    <property type="project" value="TreeGrafter"/>
</dbReference>
<comment type="caution">
    <text evidence="7">The sequence shown here is derived from an EMBL/GenBank/DDBJ whole genome shotgun (WGS) entry which is preliminary data.</text>
</comment>
<feature type="region of interest" description="Disordered" evidence="6">
    <location>
        <begin position="120"/>
        <end position="144"/>
    </location>
</feature>
<keyword evidence="5" id="KW-0030">Aminoacyl-tRNA synthetase</keyword>
<dbReference type="SUPFAM" id="SSF50677">
    <property type="entry name" value="ValRS/IleRS/LeuRS editing domain"/>
    <property type="match status" value="1"/>
</dbReference>
<keyword evidence="1" id="KW-0436">Ligase</keyword>
<evidence type="ECO:0000313" key="7">
    <source>
        <dbReference type="EMBL" id="KAI5062233.1"/>
    </source>
</evidence>
<evidence type="ECO:0000256" key="3">
    <source>
        <dbReference type="ARBA" id="ARBA00022840"/>
    </source>
</evidence>
<dbReference type="PANTHER" id="PTHR42780:SF1">
    <property type="entry name" value="ISOLEUCINE--TRNA LIGASE, CYTOPLASMIC"/>
    <property type="match status" value="1"/>
</dbReference>
<sequence>MEDVCEGKDFNFPQQEKRSLPFGRGWMHSKDSWSYPRGFKVMPYSIGCNTPLSNFETGLNYKDVSDPSVMISFPLLEDADGAAMVAWTTTPWTLPSNLALCVNPNFSYVKAQCKVMDTAVKSDNPKSSDKNGGSSKEKSGEKKADSGGYTILARLSGSELAGKRYQPLFDYFLELSSVAFKVLSDEYVKDDSGTGVVHCAPGFGEDDYRICLSAGIIGSVRPSSWCC</sequence>
<dbReference type="InterPro" id="IPR009008">
    <property type="entry name" value="Val/Leu/Ile-tRNA-synth_edit"/>
</dbReference>
<keyword evidence="3" id="KW-0067">ATP-binding</keyword>
<reference evidence="7" key="1">
    <citation type="submission" date="2021-01" db="EMBL/GenBank/DDBJ databases">
        <title>Adiantum capillus-veneris genome.</title>
        <authorList>
            <person name="Fang Y."/>
            <person name="Liao Q."/>
        </authorList>
    </citation>
    <scope>NUCLEOTIDE SEQUENCE</scope>
    <source>
        <strain evidence="7">H3</strain>
        <tissue evidence="7">Leaf</tissue>
    </source>
</reference>
<evidence type="ECO:0008006" key="9">
    <source>
        <dbReference type="Google" id="ProtNLM"/>
    </source>
</evidence>
<keyword evidence="2" id="KW-0547">Nucleotide-binding</keyword>
<accession>A0A9D4U678</accession>
<protein>
    <recommendedName>
        <fullName evidence="9">Isoleucyl-tRNA synthetase</fullName>
    </recommendedName>
</protein>
<organism evidence="7 8">
    <name type="scientific">Adiantum capillus-veneris</name>
    <name type="common">Maidenhair fern</name>
    <dbReference type="NCBI Taxonomy" id="13818"/>
    <lineage>
        <taxon>Eukaryota</taxon>
        <taxon>Viridiplantae</taxon>
        <taxon>Streptophyta</taxon>
        <taxon>Embryophyta</taxon>
        <taxon>Tracheophyta</taxon>
        <taxon>Polypodiopsida</taxon>
        <taxon>Polypodiidae</taxon>
        <taxon>Polypodiales</taxon>
        <taxon>Pteridineae</taxon>
        <taxon>Pteridaceae</taxon>
        <taxon>Vittarioideae</taxon>
        <taxon>Adiantum</taxon>
    </lineage>
</organism>
<feature type="compositionally biased region" description="Basic and acidic residues" evidence="6">
    <location>
        <begin position="123"/>
        <end position="144"/>
    </location>
</feature>
<keyword evidence="8" id="KW-1185">Reference proteome</keyword>
<evidence type="ECO:0000256" key="1">
    <source>
        <dbReference type="ARBA" id="ARBA00022598"/>
    </source>
</evidence>
<dbReference type="Proteomes" id="UP000886520">
    <property type="component" value="Chromosome 22"/>
</dbReference>
<dbReference type="GO" id="GO:0005524">
    <property type="term" value="F:ATP binding"/>
    <property type="evidence" value="ECO:0007669"/>
    <property type="project" value="UniProtKB-KW"/>
</dbReference>
<evidence type="ECO:0000256" key="6">
    <source>
        <dbReference type="SAM" id="MobiDB-lite"/>
    </source>
</evidence>
<dbReference type="InterPro" id="IPR023586">
    <property type="entry name" value="Ile-tRNA-ligase_type2"/>
</dbReference>
<dbReference type="GO" id="GO:0004822">
    <property type="term" value="F:isoleucine-tRNA ligase activity"/>
    <property type="evidence" value="ECO:0007669"/>
    <property type="project" value="InterPro"/>
</dbReference>
<evidence type="ECO:0000256" key="4">
    <source>
        <dbReference type="ARBA" id="ARBA00022917"/>
    </source>
</evidence>
<evidence type="ECO:0000256" key="2">
    <source>
        <dbReference type="ARBA" id="ARBA00022741"/>
    </source>
</evidence>
<gene>
    <name evidence="7" type="ORF">GOP47_0022772</name>
</gene>
<dbReference type="OrthoDB" id="1716592at2759"/>
<evidence type="ECO:0000313" key="8">
    <source>
        <dbReference type="Proteomes" id="UP000886520"/>
    </source>
</evidence>
<keyword evidence="4" id="KW-0648">Protein biosynthesis</keyword>
<evidence type="ECO:0000256" key="5">
    <source>
        <dbReference type="ARBA" id="ARBA00023146"/>
    </source>
</evidence>